<dbReference type="GO" id="GO:0035556">
    <property type="term" value="P:intracellular signal transduction"/>
    <property type="evidence" value="ECO:0007669"/>
    <property type="project" value="TreeGrafter"/>
</dbReference>
<evidence type="ECO:0000256" key="8">
    <source>
        <dbReference type="PROSITE-ProRule" id="PRU00108"/>
    </source>
</evidence>
<dbReference type="EMBL" id="LHPG02000008">
    <property type="protein sequence ID" value="PRW56680.1"/>
    <property type="molecule type" value="Genomic_DNA"/>
</dbReference>
<feature type="domain" description="Protein kinase" evidence="13">
    <location>
        <begin position="1470"/>
        <end position="1726"/>
    </location>
</feature>
<dbReference type="GO" id="GO:0005634">
    <property type="term" value="C:nucleus"/>
    <property type="evidence" value="ECO:0007669"/>
    <property type="project" value="UniProtKB-SubCell"/>
</dbReference>
<dbReference type="InterPro" id="IPR008271">
    <property type="entry name" value="Ser/Thr_kinase_AS"/>
</dbReference>
<dbReference type="Gene3D" id="1.10.10.60">
    <property type="entry name" value="Homeodomain-like"/>
    <property type="match status" value="1"/>
</dbReference>
<dbReference type="SUPFAM" id="SSF56112">
    <property type="entry name" value="Protein kinase-like (PK-like)"/>
    <property type="match status" value="1"/>
</dbReference>
<feature type="DNA-binding region" description="Homeobox" evidence="8">
    <location>
        <begin position="135"/>
        <end position="194"/>
    </location>
</feature>
<evidence type="ECO:0000256" key="1">
    <source>
        <dbReference type="ARBA" id="ARBA00022679"/>
    </source>
</evidence>
<dbReference type="GO" id="GO:0005524">
    <property type="term" value="F:ATP binding"/>
    <property type="evidence" value="ECO:0007669"/>
    <property type="project" value="UniProtKB-UniRule"/>
</dbReference>
<evidence type="ECO:0000259" key="13">
    <source>
        <dbReference type="PROSITE" id="PS50011"/>
    </source>
</evidence>
<dbReference type="SMART" id="SM00220">
    <property type="entry name" value="S_TKc"/>
    <property type="match status" value="1"/>
</dbReference>
<dbReference type="SMART" id="SM00389">
    <property type="entry name" value="HOX"/>
    <property type="match status" value="1"/>
</dbReference>
<dbReference type="GO" id="GO:0005737">
    <property type="term" value="C:cytoplasm"/>
    <property type="evidence" value="ECO:0007669"/>
    <property type="project" value="TreeGrafter"/>
</dbReference>
<keyword evidence="1" id="KW-0808">Transferase</keyword>
<dbReference type="SMR" id="A0A2P6TRJ1"/>
<keyword evidence="2" id="KW-0479">Metal-binding</keyword>
<evidence type="ECO:0000313" key="17">
    <source>
        <dbReference type="Proteomes" id="UP000239899"/>
    </source>
</evidence>
<keyword evidence="17" id="KW-1185">Reference proteome</keyword>
<evidence type="ECO:0000256" key="5">
    <source>
        <dbReference type="ARBA" id="ARBA00022777"/>
    </source>
</evidence>
<dbReference type="PROSITE" id="PS50011">
    <property type="entry name" value="PROTEIN_KINASE_DOM"/>
    <property type="match status" value="1"/>
</dbReference>
<evidence type="ECO:0000256" key="7">
    <source>
        <dbReference type="ARBA" id="ARBA00022840"/>
    </source>
</evidence>
<feature type="compositionally biased region" description="Low complexity" evidence="12">
    <location>
        <begin position="205"/>
        <end position="246"/>
    </location>
</feature>
<keyword evidence="8 11" id="KW-0238">DNA-binding</keyword>
<keyword evidence="7 10" id="KW-0067">ATP-binding</keyword>
<dbReference type="InterPro" id="IPR002893">
    <property type="entry name" value="Znf_MYND"/>
</dbReference>
<dbReference type="GO" id="GO:0003677">
    <property type="term" value="F:DNA binding"/>
    <property type="evidence" value="ECO:0007669"/>
    <property type="project" value="UniProtKB-UniRule"/>
</dbReference>
<dbReference type="PANTHER" id="PTHR24346:SF92">
    <property type="entry name" value="SNF1-RELATED PROTEIN KINASE 2.6"/>
    <property type="match status" value="1"/>
</dbReference>
<dbReference type="PROSITE" id="PS00107">
    <property type="entry name" value="PROTEIN_KINASE_ATP"/>
    <property type="match status" value="1"/>
</dbReference>
<evidence type="ECO:0000256" key="3">
    <source>
        <dbReference type="ARBA" id="ARBA00022741"/>
    </source>
</evidence>
<evidence type="ECO:0000256" key="4">
    <source>
        <dbReference type="ARBA" id="ARBA00022771"/>
    </source>
</evidence>
<evidence type="ECO:0000256" key="12">
    <source>
        <dbReference type="SAM" id="MobiDB-lite"/>
    </source>
</evidence>
<keyword evidence="3 10" id="KW-0547">Nucleotide-binding</keyword>
<feature type="region of interest" description="Disordered" evidence="12">
    <location>
        <begin position="557"/>
        <end position="770"/>
    </location>
</feature>
<dbReference type="PANTHER" id="PTHR24346">
    <property type="entry name" value="MAP/MICROTUBULE AFFINITY-REGULATING KINASE"/>
    <property type="match status" value="1"/>
</dbReference>
<dbReference type="InterPro" id="IPR017441">
    <property type="entry name" value="Protein_kinase_ATP_BS"/>
</dbReference>
<dbReference type="InterPro" id="IPR009057">
    <property type="entry name" value="Homeodomain-like_sf"/>
</dbReference>
<feature type="domain" description="Homeobox" evidence="14">
    <location>
        <begin position="133"/>
        <end position="193"/>
    </location>
</feature>
<dbReference type="GO" id="GO:0004674">
    <property type="term" value="F:protein serine/threonine kinase activity"/>
    <property type="evidence" value="ECO:0007669"/>
    <property type="project" value="TreeGrafter"/>
</dbReference>
<dbReference type="GO" id="GO:0008270">
    <property type="term" value="F:zinc ion binding"/>
    <property type="evidence" value="ECO:0007669"/>
    <property type="project" value="UniProtKB-KW"/>
</dbReference>
<feature type="compositionally biased region" description="Polar residues" evidence="12">
    <location>
        <begin position="744"/>
        <end position="754"/>
    </location>
</feature>
<feature type="compositionally biased region" description="Basic and acidic residues" evidence="12">
    <location>
        <begin position="181"/>
        <end position="199"/>
    </location>
</feature>
<dbReference type="Pfam" id="PF00046">
    <property type="entry name" value="Homeodomain"/>
    <property type="match status" value="1"/>
</dbReference>
<feature type="compositionally biased region" description="Low complexity" evidence="12">
    <location>
        <begin position="254"/>
        <end position="342"/>
    </location>
</feature>
<dbReference type="PROSITE" id="PS00108">
    <property type="entry name" value="PROTEIN_KINASE_ST"/>
    <property type="match status" value="1"/>
</dbReference>
<dbReference type="PROSITE" id="PS50071">
    <property type="entry name" value="HOMEOBOX_2"/>
    <property type="match status" value="1"/>
</dbReference>
<dbReference type="Pfam" id="PF12253">
    <property type="entry name" value="CAF1A_dimeriz"/>
    <property type="match status" value="1"/>
</dbReference>
<evidence type="ECO:0000259" key="15">
    <source>
        <dbReference type="PROSITE" id="PS50865"/>
    </source>
</evidence>
<protein>
    <submittedName>
        <fullName evidence="16">Serine threonine-kinase SRK2E</fullName>
    </submittedName>
</protein>
<dbReference type="Gene3D" id="1.10.510.10">
    <property type="entry name" value="Transferase(Phosphotransferase) domain 1"/>
    <property type="match status" value="1"/>
</dbReference>
<dbReference type="Gene3D" id="6.10.140.2220">
    <property type="match status" value="1"/>
</dbReference>
<feature type="compositionally biased region" description="Basic and acidic residues" evidence="12">
    <location>
        <begin position="569"/>
        <end position="594"/>
    </location>
</feature>
<feature type="compositionally biased region" description="Acidic residues" evidence="12">
    <location>
        <begin position="895"/>
        <end position="910"/>
    </location>
</feature>
<feature type="region of interest" description="Disordered" evidence="12">
    <location>
        <begin position="881"/>
        <end position="912"/>
    </location>
</feature>
<feature type="domain" description="MYND-type" evidence="15">
    <location>
        <begin position="1381"/>
        <end position="1424"/>
    </location>
</feature>
<evidence type="ECO:0000256" key="10">
    <source>
        <dbReference type="PROSITE-ProRule" id="PRU10141"/>
    </source>
</evidence>
<feature type="binding site" evidence="10">
    <location>
        <position position="1499"/>
    </location>
    <ligand>
        <name>ATP</name>
        <dbReference type="ChEBI" id="CHEBI:30616"/>
    </ligand>
</feature>
<feature type="compositionally biased region" description="Low complexity" evidence="12">
    <location>
        <begin position="33"/>
        <end position="123"/>
    </location>
</feature>
<feature type="region of interest" description="Disordered" evidence="12">
    <location>
        <begin position="179"/>
        <end position="342"/>
    </location>
</feature>
<gene>
    <name evidence="16" type="ORF">C2E21_4522</name>
</gene>
<feature type="region of interest" description="Disordered" evidence="12">
    <location>
        <begin position="1143"/>
        <end position="1166"/>
    </location>
</feature>
<keyword evidence="8 11" id="KW-0371">Homeobox</keyword>
<feature type="compositionally biased region" description="Low complexity" evidence="12">
    <location>
        <begin position="704"/>
        <end position="724"/>
    </location>
</feature>
<feature type="compositionally biased region" description="Low complexity" evidence="12">
    <location>
        <begin position="1030"/>
        <end position="1050"/>
    </location>
</feature>
<dbReference type="InterPro" id="IPR011009">
    <property type="entry name" value="Kinase-like_dom_sf"/>
</dbReference>
<feature type="compositionally biased region" description="Basic and acidic residues" evidence="12">
    <location>
        <begin position="602"/>
        <end position="673"/>
    </location>
</feature>
<evidence type="ECO:0000313" key="16">
    <source>
        <dbReference type="EMBL" id="PRW56680.1"/>
    </source>
</evidence>
<organism evidence="16 17">
    <name type="scientific">Chlorella sorokiniana</name>
    <name type="common">Freshwater green alga</name>
    <dbReference type="NCBI Taxonomy" id="3076"/>
    <lineage>
        <taxon>Eukaryota</taxon>
        <taxon>Viridiplantae</taxon>
        <taxon>Chlorophyta</taxon>
        <taxon>core chlorophytes</taxon>
        <taxon>Trebouxiophyceae</taxon>
        <taxon>Chlorellales</taxon>
        <taxon>Chlorellaceae</taxon>
        <taxon>Chlorella clade</taxon>
        <taxon>Chlorella</taxon>
    </lineage>
</organism>
<sequence length="1796" mass="183159">MFKAIAKGKVPPADSKGTLTALWGKRQQKEEAGGSTPAPAPPAADAQADAAAEATPAGAAKAGGALAAAPPTTGGDVAIGAAPEPSPEPALAAAQAAAAAEAAAAGHPECEAAEPAAAAKSGGKASGGAGDKKRKRSAAEVFNEGQLAKLQAAFAENEYPNTAAKATLAEELGVEAAKVNKWFEKQRKLKREETGEAPKRGRSSGKASGGAKAASAAADGAAAAAAAAAEGAATPAAAAGGAQQEGDAMDVDGEAQAAAEQEQQQQQQQAPAAEVQPMATDEAAAAAAEPAATPAQQPSSGGAPAAGATPAADGASPAAGGSGGKAAAAGKPGKTPASAAPARIVSAEEKAQLVTALEAEAAELREQGLAPPLQPLPDAAAASGAAAPDRVPFSDARLAAAVAGQRVPLSQLTAALLPLFKAPDGDAPVEEAVLRSRIIDLAARKSFGPKDGGAALVDALEDASADHLWQWELRDQKVLPKELRPAAAAAKKRAARVAERLGAVAAALRLLGGHSGGKAPAKLAKALAALDKAKTLAQIEEEAAADRAAAEAKEAAKKADAGGKAGVSAEEKARLRAEKEAAKEAERAAKEAEKAAAAAAKEAAKEAERAAKEEEKAAKAAERERQKAEKEAEKEKAKAEKEAEKERKHKEAEAAKLVKKAGFKDSKTLEKSSAKFMSFFQGKPGSGPGSAAKPGASQPTPSRAASQALSQGGAASQQPAASGAERGTATGKREKGYAELFPKDSTNVVSQPTQPCRAAQMDAAAAGPQPSFEQAQADWQALLAAMKAGRRAAQSRTLGLPPSWACKSGAEARAAARLQTLLDSGLELADIRTWRRKFVWFPADSQRPPFYGSCKPSPTVGPRCPFAKDEALDYEVMSDLDWEEEPEGSSLSGEDREEESEAPGGEDDAADSFMVSDGYLSEDEGVQLEGLGEDNGGDMMEVDVTGPAGAAGGEDAQRLQRLRMQLEVQMKRAVNGGKPLIISRLPAGSEPAAGSCIRGDPALLQALAIEVLLPGVRVGMPEDLAAEAPGAAAGGAPATGGKQTSPAVVGGAAGGTAGRPSAGRPRERPDDLLPALMRAVQGAARKKKGEIVDEFIAAHPNRKVPKAWVQAALKEHAEHLGATKGWALKPSGLALLDAPAAPAAAPEGGAAPAATGAAPAPTPGAAAAAAEGGATAAAGGVEPTPAAAKLASGAAGIERFFKKDGPMATPAVPSALRPNAPPSELKVPGRLVTTTAAGAEDAAAGGAACGRSGTSPGPLIVPESLAIALVWCLCDGCGEAVQAAAARLLGRLAAQGGVWQAAIAAVGGCAVLDGLMYSSSKAVRGAASEALAAFPGGAASVSWAGAQVALRGASPAAGTGGAAAAKGPAAGAAAKAGGKRCAACGTAATSDGGKLLRCAGCKQVSYCGRACQKAHWDAAHKHEREPAGPLQQAAGQSEERQLLRIIIRFLNITSSRQVMPSPVRDIGENYEKVRDLGIGSFGTAVLVRDRRSGELVAVKYIPLCDVDTRVERELLNHRKLSGHQKVVQFREAFLTSTHLGIAMEYASGGDMFDLVARYKRLTEDEARVCFQQLVCAAAWCHSKVVYHRDIKLENTLLEQPDSLRLKICDFGYSKDSARNSKPDTLCGTPAYVAPEVLQGGVYEGPPVDVWSIGVALYAMLVGALPFQDPEHPNCAQRMIQRITRLEYWFPSTLGLSPDCLDLLSKIFVLEPAQRISLEGVQRHPWFLKNLPPECQNGGILLRREPPAQTEEELLAVVQAARQAAAEEAQRAVQHVAVELLAAAEASADLEEEVSEW</sequence>
<comment type="caution">
    <text evidence="16">The sequence shown here is derived from an EMBL/GenBank/DDBJ whole genome shotgun (WGS) entry which is preliminary data.</text>
</comment>
<feature type="region of interest" description="Disordered" evidence="12">
    <location>
        <begin position="1030"/>
        <end position="1071"/>
    </location>
</feature>
<dbReference type="InterPro" id="IPR000719">
    <property type="entry name" value="Prot_kinase_dom"/>
</dbReference>
<dbReference type="CDD" id="cd00086">
    <property type="entry name" value="homeodomain"/>
    <property type="match status" value="1"/>
</dbReference>
<evidence type="ECO:0000259" key="14">
    <source>
        <dbReference type="PROSITE" id="PS50071"/>
    </source>
</evidence>
<evidence type="ECO:0000256" key="11">
    <source>
        <dbReference type="RuleBase" id="RU000682"/>
    </source>
</evidence>
<dbReference type="Pfam" id="PF01753">
    <property type="entry name" value="zf-MYND"/>
    <property type="match status" value="1"/>
</dbReference>
<comment type="subcellular location">
    <subcellularLocation>
        <location evidence="8 11">Nucleus</location>
    </subcellularLocation>
</comment>
<feature type="region of interest" description="Disordered" evidence="12">
    <location>
        <begin position="1"/>
        <end position="139"/>
    </location>
</feature>
<reference evidence="16 17" key="1">
    <citation type="journal article" date="2018" name="Plant J.">
        <title>Genome sequences of Chlorella sorokiniana UTEX 1602 and Micractinium conductrix SAG 241.80: implications to maltose excretion by a green alga.</title>
        <authorList>
            <person name="Arriola M.B."/>
            <person name="Velmurugan N."/>
            <person name="Zhang Y."/>
            <person name="Plunkett M.H."/>
            <person name="Hondzo H."/>
            <person name="Barney B.M."/>
        </authorList>
    </citation>
    <scope>NUCLEOTIDE SEQUENCE [LARGE SCALE GENOMIC DNA]</scope>
    <source>
        <strain evidence="17">UTEX 1602</strain>
    </source>
</reference>
<dbReference type="SUPFAM" id="SSF46689">
    <property type="entry name" value="Homeodomain-like"/>
    <property type="match status" value="1"/>
</dbReference>
<name>A0A2P6TRJ1_CHLSO</name>
<keyword evidence="6" id="KW-0862">Zinc</keyword>
<keyword evidence="4 9" id="KW-0863">Zinc-finger</keyword>
<dbReference type="InterPro" id="IPR001356">
    <property type="entry name" value="HD"/>
</dbReference>
<dbReference type="InterPro" id="IPR022043">
    <property type="entry name" value="CAF1A_DD"/>
</dbReference>
<keyword evidence="8 11" id="KW-0539">Nucleus</keyword>
<accession>A0A2P6TRJ1</accession>
<dbReference type="Pfam" id="PF00069">
    <property type="entry name" value="Pkinase"/>
    <property type="match status" value="1"/>
</dbReference>
<dbReference type="STRING" id="3076.A0A2P6TRJ1"/>
<dbReference type="PROSITE" id="PS50865">
    <property type="entry name" value="ZF_MYND_2"/>
    <property type="match status" value="1"/>
</dbReference>
<proteinExistence type="predicted"/>
<dbReference type="FunFam" id="1.10.510.10:FF:000571">
    <property type="entry name" value="Maternal embryonic leucine zipper kinase"/>
    <property type="match status" value="1"/>
</dbReference>
<evidence type="ECO:0000256" key="9">
    <source>
        <dbReference type="PROSITE-ProRule" id="PRU00134"/>
    </source>
</evidence>
<dbReference type="Proteomes" id="UP000239899">
    <property type="component" value="Unassembled WGS sequence"/>
</dbReference>
<evidence type="ECO:0000256" key="2">
    <source>
        <dbReference type="ARBA" id="ARBA00022723"/>
    </source>
</evidence>
<evidence type="ECO:0000256" key="6">
    <source>
        <dbReference type="ARBA" id="ARBA00022833"/>
    </source>
</evidence>
<dbReference type="CDD" id="cd14003">
    <property type="entry name" value="STKc_AMPK-like"/>
    <property type="match status" value="1"/>
</dbReference>
<keyword evidence="5" id="KW-0418">Kinase</keyword>
<dbReference type="SUPFAM" id="SSF144232">
    <property type="entry name" value="HIT/MYND zinc finger-like"/>
    <property type="match status" value="1"/>
</dbReference>